<accession>A0ABV9SFK4</accession>
<evidence type="ECO:0000313" key="1">
    <source>
        <dbReference type="EMBL" id="MFC4859180.1"/>
    </source>
</evidence>
<comment type="caution">
    <text evidence="1">The sequence shown here is derived from an EMBL/GenBank/DDBJ whole genome shotgun (WGS) entry which is preliminary data.</text>
</comment>
<dbReference type="EMBL" id="JBHSIS010000027">
    <property type="protein sequence ID" value="MFC4859180.1"/>
    <property type="molecule type" value="Genomic_DNA"/>
</dbReference>
<keyword evidence="2" id="KW-1185">Reference proteome</keyword>
<protein>
    <recommendedName>
        <fullName evidence="3">GIY-YIG domain-containing protein</fullName>
    </recommendedName>
</protein>
<reference evidence="2" key="1">
    <citation type="journal article" date="2019" name="Int. J. Syst. Evol. Microbiol.">
        <title>The Global Catalogue of Microorganisms (GCM) 10K type strain sequencing project: providing services to taxonomists for standard genome sequencing and annotation.</title>
        <authorList>
            <consortium name="The Broad Institute Genomics Platform"/>
            <consortium name="The Broad Institute Genome Sequencing Center for Infectious Disease"/>
            <person name="Wu L."/>
            <person name="Ma J."/>
        </authorList>
    </citation>
    <scope>NUCLEOTIDE SEQUENCE [LARGE SCALE GENOMIC DNA]</scope>
    <source>
        <strain evidence="2">ZS-22-S1</strain>
    </source>
</reference>
<proteinExistence type="predicted"/>
<name>A0ABV9SFK4_9PSEU</name>
<organism evidence="1 2">
    <name type="scientific">Actinophytocola glycyrrhizae</name>
    <dbReference type="NCBI Taxonomy" id="2044873"/>
    <lineage>
        <taxon>Bacteria</taxon>
        <taxon>Bacillati</taxon>
        <taxon>Actinomycetota</taxon>
        <taxon>Actinomycetes</taxon>
        <taxon>Pseudonocardiales</taxon>
        <taxon>Pseudonocardiaceae</taxon>
    </lineage>
</organism>
<gene>
    <name evidence="1" type="ORF">ACFPCV_37270</name>
</gene>
<evidence type="ECO:0008006" key="3">
    <source>
        <dbReference type="Google" id="ProtNLM"/>
    </source>
</evidence>
<evidence type="ECO:0000313" key="2">
    <source>
        <dbReference type="Proteomes" id="UP001595859"/>
    </source>
</evidence>
<dbReference type="RefSeq" id="WP_378062093.1">
    <property type="nucleotide sequence ID" value="NZ_JBHSIS010000027.1"/>
</dbReference>
<dbReference type="Proteomes" id="UP001595859">
    <property type="component" value="Unassembled WGS sequence"/>
</dbReference>
<sequence>MTDLLPPAIADLASWSAWAPFTEAVVSAPTASGVYLVRVVNGPLVYVGMAGERRGRGLRGRLAVYRSGKAATSGLGEAALNRALADPTFVQARLDDLAAGRARTARGWAAAALTHTALAVRWATTPDRTAALSLERTVLLALTDQDLWNVAKPGTTRGTLDAGDA</sequence>